<dbReference type="GO" id="GO:0016757">
    <property type="term" value="F:glycosyltransferase activity"/>
    <property type="evidence" value="ECO:0007669"/>
    <property type="project" value="UniProtKB-ARBA"/>
</dbReference>
<sequence length="392" mass="45263">MKLLIICRSFPPVNIMGAVRPYEVSKYFREKGWDVTVICSYADSSIKDGYNVDLNDTKIIKAPKNKMINALNIERPNIILNLMKKIFKKIIFPEYFIFMVSDYEAEILKYIEKEGLPDYIFSTAKPISSHIVATKIKRKYPKIKWIADFRDLWAIKQNESLNFLKIFKIALEKRILNNADLVTVVTKEMKIKMSNYLPNNIEVIRNGADRLGTNVKVNLQDKKKYVISFTGILYNGFIDVEPIFEAVMGLSVEINFYGTEKNIIENFQKKYPYHKINIYARVAKTEIKKIQENSDFLLVGLGKGKAQKGVLPGKLFEYAETCKPIIAICDADSEMSELVNKYNLGIATRNPEILRAFFKDYCLGGLSIYNTTPLELTREYQLKRLEVLMENL</sequence>
<accession>A0A8H2PTB7</accession>
<gene>
    <name evidence="2" type="ORF">FHY67_12745</name>
</gene>
<dbReference type="EMBL" id="VFBM01000013">
    <property type="protein sequence ID" value="TNX86272.1"/>
    <property type="molecule type" value="Genomic_DNA"/>
</dbReference>
<feature type="domain" description="Glycosyltransferase subfamily 4-like N-terminal" evidence="1">
    <location>
        <begin position="22"/>
        <end position="209"/>
    </location>
</feature>
<evidence type="ECO:0000259" key="1">
    <source>
        <dbReference type="Pfam" id="PF13439"/>
    </source>
</evidence>
<dbReference type="InterPro" id="IPR028098">
    <property type="entry name" value="Glyco_trans_4-like_N"/>
</dbReference>
<dbReference type="RefSeq" id="WP_139880732.1">
    <property type="nucleotide sequence ID" value="NZ_VFBM01000013.1"/>
</dbReference>
<keyword evidence="2" id="KW-0808">Transferase</keyword>
<evidence type="ECO:0000313" key="3">
    <source>
        <dbReference type="Proteomes" id="UP000314285"/>
    </source>
</evidence>
<organism evidence="2 3">
    <name type="scientific">Acinetobacter radioresistens</name>
    <dbReference type="NCBI Taxonomy" id="40216"/>
    <lineage>
        <taxon>Bacteria</taxon>
        <taxon>Pseudomonadati</taxon>
        <taxon>Pseudomonadota</taxon>
        <taxon>Gammaproteobacteria</taxon>
        <taxon>Moraxellales</taxon>
        <taxon>Moraxellaceae</taxon>
        <taxon>Acinetobacter</taxon>
    </lineage>
</organism>
<reference evidence="2 3" key="1">
    <citation type="submission" date="2019-06" db="EMBL/GenBank/DDBJ databases">
        <title>Genome of Acinetobacter radioresistens APH1, a phenol degrading strain.</title>
        <authorList>
            <person name="Liu Y."/>
        </authorList>
    </citation>
    <scope>NUCLEOTIDE SEQUENCE [LARGE SCALE GENOMIC DNA]</scope>
    <source>
        <strain evidence="2 3">APH1</strain>
    </source>
</reference>
<protein>
    <submittedName>
        <fullName evidence="2">Glycosyltransferase family 4 protein</fullName>
    </submittedName>
</protein>
<dbReference type="SUPFAM" id="SSF53756">
    <property type="entry name" value="UDP-Glycosyltransferase/glycogen phosphorylase"/>
    <property type="match status" value="1"/>
</dbReference>
<name>A0A8H2PTB7_ACIRA</name>
<dbReference type="AlphaFoldDB" id="A0A8H2PTB7"/>
<comment type="caution">
    <text evidence="2">The sequence shown here is derived from an EMBL/GenBank/DDBJ whole genome shotgun (WGS) entry which is preliminary data.</text>
</comment>
<dbReference type="Proteomes" id="UP000314285">
    <property type="component" value="Unassembled WGS sequence"/>
</dbReference>
<dbReference type="Pfam" id="PF13439">
    <property type="entry name" value="Glyco_transf_4"/>
    <property type="match status" value="1"/>
</dbReference>
<dbReference type="Gene3D" id="3.40.50.2000">
    <property type="entry name" value="Glycogen Phosphorylase B"/>
    <property type="match status" value="2"/>
</dbReference>
<proteinExistence type="predicted"/>
<evidence type="ECO:0000313" key="2">
    <source>
        <dbReference type="EMBL" id="TNX86272.1"/>
    </source>
</evidence>